<keyword evidence="2" id="KW-1185">Reference proteome</keyword>
<dbReference type="Proteomes" id="UP001524586">
    <property type="component" value="Unassembled WGS sequence"/>
</dbReference>
<protein>
    <submittedName>
        <fullName evidence="1">Uncharacterized protein</fullName>
    </submittedName>
</protein>
<gene>
    <name evidence="1" type="ORF">NP596_18920</name>
</gene>
<accession>A0ABT1U9P5</accession>
<name>A0ABT1U9P5_9GAMM</name>
<organism evidence="1 2">
    <name type="scientific">Methylomonas rivi</name>
    <dbReference type="NCBI Taxonomy" id="2952226"/>
    <lineage>
        <taxon>Bacteria</taxon>
        <taxon>Pseudomonadati</taxon>
        <taxon>Pseudomonadota</taxon>
        <taxon>Gammaproteobacteria</taxon>
        <taxon>Methylococcales</taxon>
        <taxon>Methylococcaceae</taxon>
        <taxon>Methylomonas</taxon>
    </lineage>
</organism>
<comment type="caution">
    <text evidence="1">The sequence shown here is derived from an EMBL/GenBank/DDBJ whole genome shotgun (WGS) entry which is preliminary data.</text>
</comment>
<evidence type="ECO:0000313" key="2">
    <source>
        <dbReference type="Proteomes" id="UP001524586"/>
    </source>
</evidence>
<reference evidence="1 2" key="1">
    <citation type="submission" date="2022-07" db="EMBL/GenBank/DDBJ databases">
        <title>Methylomonas rivi sp. nov., Methylomonas rosea sp. nov., Methylomonas aureus sp. nov. and Methylomonas subterranea sp. nov., four novel methanotrophs isolated from a freshwater creek and the deep terrestrial subsurface.</title>
        <authorList>
            <person name="Abin C."/>
            <person name="Sankaranarayanan K."/>
            <person name="Garner C."/>
            <person name="Sindelar R."/>
            <person name="Kotary K."/>
            <person name="Garner R."/>
            <person name="Barclay S."/>
            <person name="Lawson P."/>
            <person name="Krumholz L."/>
        </authorList>
    </citation>
    <scope>NUCLEOTIDE SEQUENCE [LARGE SCALE GENOMIC DNA]</scope>
    <source>
        <strain evidence="1 2">WSC-6</strain>
    </source>
</reference>
<proteinExistence type="predicted"/>
<sequence length="523" mass="59122">MNAIHIDRLHFKGRESQRQWVIADLDRVAWPSLREREYLFIRHLHAVKPAGQLAISLAEQVQALRHAAVSGWRDDADRQQAVYFADYAELLACLSRDLLQKKRRWYWRQWGDLFDLPIETALPSCWRQQQHLIPALIDQLAAHGQLRWFCLQLTDTLAEQLCRVVCPQWDELKQCDMSPADTRDQPQPPPRWLAPWQAALAGTDPPVGVMQLAALIAVREWQPLKRQAAEMLPVYRAVLRQLLMLASSQSYPSYHTGRAGGTGQTARIEGSSFFANQPANTIDTAIADTDIAKSVMSADKIKRSHSAKAELQSNQTEQKNPVSAAEAVLDLKAQTVSGFVADRTITVSPPTIRPDAVSAGDWTYPSRLSTQQGGVFYLLNFLNLPRVQDALLSEPVTRDFPSAWGWLWRLAVAMEWQPEPGVENLFAFFCGYDQPEQLRQLPAMPQMQDLLQWGRQRYGAALFNRDIFAVPAQIETDACHVDAFYALDSVNLDVRRVGLDIDPGWLPWLGKVVKFHYGASPLV</sequence>
<dbReference type="RefSeq" id="WP_256616963.1">
    <property type="nucleotide sequence ID" value="NZ_JANIBK010000176.1"/>
</dbReference>
<evidence type="ECO:0000313" key="1">
    <source>
        <dbReference type="EMBL" id="MCQ8130540.1"/>
    </source>
</evidence>
<dbReference type="EMBL" id="JANIBK010000176">
    <property type="protein sequence ID" value="MCQ8130540.1"/>
    <property type="molecule type" value="Genomic_DNA"/>
</dbReference>